<dbReference type="InterPro" id="IPR049437">
    <property type="entry name" value="tRNA-synt_1c_C2"/>
</dbReference>
<dbReference type="SUPFAM" id="SSF47060">
    <property type="entry name" value="S15/NS1 RNA-binding domain"/>
    <property type="match status" value="3"/>
</dbReference>
<dbReference type="Pfam" id="PF03950">
    <property type="entry name" value="tRNA-synt_1c_C"/>
    <property type="match status" value="1"/>
</dbReference>
<dbReference type="Gene3D" id="2.40.240.10">
    <property type="entry name" value="Ribosomal Protein L25, Chain P"/>
    <property type="match status" value="2"/>
</dbReference>
<evidence type="ECO:0000256" key="4">
    <source>
        <dbReference type="ARBA" id="ARBA00022917"/>
    </source>
</evidence>
<feature type="domain" description="WHEP-TRS" evidence="7">
    <location>
        <begin position="311"/>
        <end position="367"/>
    </location>
</feature>
<dbReference type="GO" id="GO:0005524">
    <property type="term" value="F:ATP binding"/>
    <property type="evidence" value="ECO:0007669"/>
    <property type="project" value="UniProtKB-KW"/>
</dbReference>
<dbReference type="InterPro" id="IPR000738">
    <property type="entry name" value="WHEP-TRS_dom"/>
</dbReference>
<name>A0A7R9LQQ1_9ACAR</name>
<dbReference type="PANTHER" id="PTHR43097:SF5">
    <property type="entry name" value="GLUTAMATE--TRNA LIGASE"/>
    <property type="match status" value="1"/>
</dbReference>
<keyword evidence="4" id="KW-0648">Protein biosynthesis</keyword>
<feature type="non-terminal residue" evidence="8">
    <location>
        <position position="1"/>
    </location>
</feature>
<dbReference type="GO" id="GO:0017102">
    <property type="term" value="C:methionyl glutamyl tRNA synthetase complex"/>
    <property type="evidence" value="ECO:0007669"/>
    <property type="project" value="TreeGrafter"/>
</dbReference>
<evidence type="ECO:0000256" key="1">
    <source>
        <dbReference type="ARBA" id="ARBA00022598"/>
    </source>
</evidence>
<gene>
    <name evidence="8" type="ORF">OSB1V03_LOCUS20224</name>
</gene>
<sequence>ADSVVVDISDATDGSLEVALHPKNAELGKRQVKTGKQVLIDQTDAQQISVSDTVTFINWGNVSITAVTKDPKTGLVTKIDAKLNLDNKDFKKTLKVTWIETSATIPAILTYFEHIICKPVLKPDDDFKNFINRDTKLEVQGLTDSALKSLKKGDIIQIQRKGFFICDSVYDEKTIRFAGKAAPVVLISIPDGSTDLNIFPKSVQEWKKKTLLLSQNTDNKSAPKGATDLAKILADIKECGDSVRQLKADKASKEQITEKVNKLLALKIEFKTKAGIEWKPDIQLSQITDNKSAPKGATDLANKSGPKAATDLSKLLADIKECGDSVRQLKTDKASKEQVTEKVNKLLALKTEFKAQAGVDWKPDIQLSQLKQSNPSGGDQSNDIQKLDALVRAQGDVVRKLKTEKAAKDVITESVNKLLSLKADFKKAYGKDWTPDLQLNQTNGTNGGGNSGYAGQELDDLVQKQADSVRQLKSDKADKALVDEAVK</sequence>
<dbReference type="GO" id="GO:0005829">
    <property type="term" value="C:cytosol"/>
    <property type="evidence" value="ECO:0007669"/>
    <property type="project" value="TreeGrafter"/>
</dbReference>
<dbReference type="InterPro" id="IPR009068">
    <property type="entry name" value="uS15_NS1_RNA-bd_sf"/>
</dbReference>
<feature type="domain" description="WHEP-TRS" evidence="7">
    <location>
        <begin position="383"/>
        <end position="439"/>
    </location>
</feature>
<feature type="region of interest" description="Disordered" evidence="6">
    <location>
        <begin position="434"/>
        <end position="459"/>
    </location>
</feature>
<dbReference type="GO" id="GO:0004818">
    <property type="term" value="F:glutamate-tRNA ligase activity"/>
    <property type="evidence" value="ECO:0007669"/>
    <property type="project" value="TreeGrafter"/>
</dbReference>
<organism evidence="8">
    <name type="scientific">Medioppia subpectinata</name>
    <dbReference type="NCBI Taxonomy" id="1979941"/>
    <lineage>
        <taxon>Eukaryota</taxon>
        <taxon>Metazoa</taxon>
        <taxon>Ecdysozoa</taxon>
        <taxon>Arthropoda</taxon>
        <taxon>Chelicerata</taxon>
        <taxon>Arachnida</taxon>
        <taxon>Acari</taxon>
        <taxon>Acariformes</taxon>
        <taxon>Sarcoptiformes</taxon>
        <taxon>Oribatida</taxon>
        <taxon>Brachypylina</taxon>
        <taxon>Oppioidea</taxon>
        <taxon>Oppiidae</taxon>
        <taxon>Medioppia</taxon>
    </lineage>
</organism>
<keyword evidence="3" id="KW-0067">ATP-binding</keyword>
<accession>A0A7R9LQQ1</accession>
<evidence type="ECO:0000256" key="6">
    <source>
        <dbReference type="SAM" id="MobiDB-lite"/>
    </source>
</evidence>
<keyword evidence="9" id="KW-1185">Reference proteome</keyword>
<dbReference type="EMBL" id="CAJPIZ010032461">
    <property type="protein sequence ID" value="CAG2120277.1"/>
    <property type="molecule type" value="Genomic_DNA"/>
</dbReference>
<dbReference type="GO" id="GO:0006424">
    <property type="term" value="P:glutamyl-tRNA aminoacylation"/>
    <property type="evidence" value="ECO:0007669"/>
    <property type="project" value="TreeGrafter"/>
</dbReference>
<dbReference type="Proteomes" id="UP000759131">
    <property type="component" value="Unassembled WGS sequence"/>
</dbReference>
<dbReference type="Gene3D" id="1.10.287.10">
    <property type="entry name" value="S15/NS1, RNA-binding"/>
    <property type="match status" value="4"/>
</dbReference>
<dbReference type="InterPro" id="IPR020056">
    <property type="entry name" value="Rbsml_bL25/Gln-tRNA_synth_N"/>
</dbReference>
<feature type="domain" description="WHEP-TRS" evidence="7">
    <location>
        <begin position="454"/>
        <end position="487"/>
    </location>
</feature>
<dbReference type="OrthoDB" id="1350766at2759"/>
<evidence type="ECO:0000259" key="7">
    <source>
        <dbReference type="PROSITE" id="PS51185"/>
    </source>
</evidence>
<dbReference type="SUPFAM" id="SSF50715">
    <property type="entry name" value="Ribosomal protein L25-like"/>
    <property type="match status" value="1"/>
</dbReference>
<dbReference type="EMBL" id="OC887036">
    <property type="protein sequence ID" value="CAD7644819.1"/>
    <property type="molecule type" value="Genomic_DNA"/>
</dbReference>
<keyword evidence="2" id="KW-0547">Nucleotide-binding</keyword>
<dbReference type="InterPro" id="IPR011035">
    <property type="entry name" value="Ribosomal_bL25/Gln-tRNA_synth"/>
</dbReference>
<feature type="non-terminal residue" evidence="8">
    <location>
        <position position="487"/>
    </location>
</feature>
<keyword evidence="1" id="KW-0436">Ligase</keyword>
<protein>
    <recommendedName>
        <fullName evidence="7">WHEP-TRS domain-containing protein</fullName>
    </recommendedName>
</protein>
<dbReference type="Pfam" id="PF00458">
    <property type="entry name" value="WHEP-TRS"/>
    <property type="match status" value="3"/>
</dbReference>
<evidence type="ECO:0000256" key="2">
    <source>
        <dbReference type="ARBA" id="ARBA00022741"/>
    </source>
</evidence>
<dbReference type="PROSITE" id="PS51185">
    <property type="entry name" value="WHEP_TRS_2"/>
    <property type="match status" value="4"/>
</dbReference>
<dbReference type="AlphaFoldDB" id="A0A7R9LQQ1"/>
<reference evidence="8" key="1">
    <citation type="submission" date="2020-11" db="EMBL/GenBank/DDBJ databases">
        <authorList>
            <person name="Tran Van P."/>
        </authorList>
    </citation>
    <scope>NUCLEOTIDE SEQUENCE</scope>
</reference>
<feature type="domain" description="WHEP-TRS" evidence="7">
    <location>
        <begin position="228"/>
        <end position="284"/>
    </location>
</feature>
<dbReference type="PANTHER" id="PTHR43097">
    <property type="entry name" value="GLUTAMINE-TRNA LIGASE"/>
    <property type="match status" value="1"/>
</dbReference>
<dbReference type="SMART" id="SM00991">
    <property type="entry name" value="WHEP-TRS"/>
    <property type="match status" value="3"/>
</dbReference>
<dbReference type="InterPro" id="IPR050132">
    <property type="entry name" value="Gln/Glu-tRNA_Ligase"/>
</dbReference>
<evidence type="ECO:0000256" key="5">
    <source>
        <dbReference type="ARBA" id="ARBA00023146"/>
    </source>
</evidence>
<dbReference type="InterPro" id="IPR020059">
    <property type="entry name" value="Glu/Gln-tRNA-synth_Ib_codon-bd"/>
</dbReference>
<dbReference type="Pfam" id="PF20974">
    <property type="entry name" value="tRNA-synt_1c_C2"/>
    <property type="match status" value="1"/>
</dbReference>
<evidence type="ECO:0000313" key="8">
    <source>
        <dbReference type="EMBL" id="CAD7644819.1"/>
    </source>
</evidence>
<keyword evidence="5" id="KW-0030">Aminoacyl-tRNA synthetase</keyword>
<evidence type="ECO:0000256" key="3">
    <source>
        <dbReference type="ARBA" id="ARBA00022840"/>
    </source>
</evidence>
<proteinExistence type="predicted"/>
<evidence type="ECO:0000313" key="9">
    <source>
        <dbReference type="Proteomes" id="UP000759131"/>
    </source>
</evidence>